<keyword evidence="3" id="KW-1185">Reference proteome</keyword>
<proteinExistence type="predicted"/>
<dbReference type="Proteomes" id="UP001165079">
    <property type="component" value="Unassembled WGS sequence"/>
</dbReference>
<gene>
    <name evidence="2" type="ORF">Afil01_05300</name>
</gene>
<accession>A0A9W6SG72</accession>
<keyword evidence="1" id="KW-0812">Transmembrane</keyword>
<evidence type="ECO:0000313" key="3">
    <source>
        <dbReference type="Proteomes" id="UP001165079"/>
    </source>
</evidence>
<feature type="transmembrane region" description="Helical" evidence="1">
    <location>
        <begin position="72"/>
        <end position="96"/>
    </location>
</feature>
<feature type="transmembrane region" description="Helical" evidence="1">
    <location>
        <begin position="183"/>
        <end position="202"/>
    </location>
</feature>
<dbReference type="AlphaFoldDB" id="A0A9W6SG72"/>
<name>A0A9W6SG72_9ACTN</name>
<sequence>MRTRSLLTPVPLSGAAALVLSLVWAFAPTMGTDTSAQEAHASFFAAHGFALIDFAWYGGAQPLGYSLVSPPVMALLGVTATGVIAATASAGLLAALFARCGVARPLLGGLLGAVTMAGNLVSGRVTFALGVAFALAALFALTHRRGLPWAAAAAVLAGATSPVAALVVGVAAVALLAVRWRAVLVVGVAAAVPMGVMTVLFGDGGWMNFSPDDFWRALSVTLLVAVAGWFAKRREVLAGAVAVAVGLTLSYLLKTPVGANAMRLTVLFALPVLAAITPLPRRGKALVLTVALVAVAWWLPPVNIGDVKDAGNTSASRGYYAPLLAELARRGPVGRIEIPPTRDYWEAAYVDVPLARGWLRQLDIARNPLFFATTPGRGGTGVALTPDSYRAWLLDAGVSYVAVPDTSFSWVGRPEAALIAGGLPYLTPVWSDAHWTLYAVADPAPLVAAPATLVSSTAAGVVFDAPAAGDYLVRVRPLRWLSVDGPGAPRWRTQGAWTVVTVSGPGRYTVA</sequence>
<dbReference type="RefSeq" id="WP_285660952.1">
    <property type="nucleotide sequence ID" value="NZ_BSTX01000001.1"/>
</dbReference>
<evidence type="ECO:0000256" key="1">
    <source>
        <dbReference type="SAM" id="Phobius"/>
    </source>
</evidence>
<protein>
    <submittedName>
        <fullName evidence="2">MFS transporter</fullName>
    </submittedName>
</protein>
<keyword evidence="1" id="KW-1133">Transmembrane helix</keyword>
<keyword evidence="1" id="KW-0472">Membrane</keyword>
<feature type="transmembrane region" description="Helical" evidence="1">
    <location>
        <begin position="214"/>
        <end position="231"/>
    </location>
</feature>
<feature type="transmembrane region" description="Helical" evidence="1">
    <location>
        <begin position="236"/>
        <end position="253"/>
    </location>
</feature>
<evidence type="ECO:0000313" key="2">
    <source>
        <dbReference type="EMBL" id="GLZ75723.1"/>
    </source>
</evidence>
<reference evidence="2" key="1">
    <citation type="submission" date="2023-03" db="EMBL/GenBank/DDBJ databases">
        <title>Actinorhabdospora filicis NBRC 111898.</title>
        <authorList>
            <person name="Ichikawa N."/>
            <person name="Sato H."/>
            <person name="Tonouchi N."/>
        </authorList>
    </citation>
    <scope>NUCLEOTIDE SEQUENCE</scope>
    <source>
        <strain evidence="2">NBRC 111898</strain>
    </source>
</reference>
<feature type="transmembrane region" description="Helical" evidence="1">
    <location>
        <begin position="125"/>
        <end position="143"/>
    </location>
</feature>
<feature type="transmembrane region" description="Helical" evidence="1">
    <location>
        <begin position="149"/>
        <end position="176"/>
    </location>
</feature>
<comment type="caution">
    <text evidence="2">The sequence shown here is derived from an EMBL/GenBank/DDBJ whole genome shotgun (WGS) entry which is preliminary data.</text>
</comment>
<organism evidence="2 3">
    <name type="scientific">Actinorhabdospora filicis</name>
    <dbReference type="NCBI Taxonomy" id="1785913"/>
    <lineage>
        <taxon>Bacteria</taxon>
        <taxon>Bacillati</taxon>
        <taxon>Actinomycetota</taxon>
        <taxon>Actinomycetes</taxon>
        <taxon>Micromonosporales</taxon>
        <taxon>Micromonosporaceae</taxon>
        <taxon>Actinorhabdospora</taxon>
    </lineage>
</organism>
<dbReference type="EMBL" id="BSTX01000001">
    <property type="protein sequence ID" value="GLZ75723.1"/>
    <property type="molecule type" value="Genomic_DNA"/>
</dbReference>